<dbReference type="PANTHER" id="PTHR43283:SF7">
    <property type="entry name" value="BETA-LACTAMASE-RELATED DOMAIN-CONTAINING PROTEIN"/>
    <property type="match status" value="1"/>
</dbReference>
<dbReference type="SUPFAM" id="SSF56601">
    <property type="entry name" value="beta-lactamase/transpeptidase-like"/>
    <property type="match status" value="1"/>
</dbReference>
<accession>A0A4S4NJ00</accession>
<dbReference type="AlphaFoldDB" id="A0A4S4NJ00"/>
<dbReference type="EMBL" id="SRSF01000003">
    <property type="protein sequence ID" value="THH39766.1"/>
    <property type="molecule type" value="Genomic_DNA"/>
</dbReference>
<dbReference type="Proteomes" id="UP000308528">
    <property type="component" value="Unassembled WGS sequence"/>
</dbReference>
<dbReference type="Gene3D" id="3.40.710.10">
    <property type="entry name" value="DD-peptidase/beta-lactamase superfamily"/>
    <property type="match status" value="1"/>
</dbReference>
<keyword evidence="1" id="KW-1133">Transmembrane helix</keyword>
<evidence type="ECO:0000313" key="3">
    <source>
        <dbReference type="EMBL" id="THH39766.1"/>
    </source>
</evidence>
<keyword evidence="1" id="KW-0472">Membrane</keyword>
<organism evidence="3 4">
    <name type="scientific">Neolewinella litorea</name>
    <dbReference type="NCBI Taxonomy" id="2562452"/>
    <lineage>
        <taxon>Bacteria</taxon>
        <taxon>Pseudomonadati</taxon>
        <taxon>Bacteroidota</taxon>
        <taxon>Saprospiria</taxon>
        <taxon>Saprospirales</taxon>
        <taxon>Lewinellaceae</taxon>
        <taxon>Neolewinella</taxon>
    </lineage>
</organism>
<dbReference type="InterPro" id="IPR012338">
    <property type="entry name" value="Beta-lactam/transpept-like"/>
</dbReference>
<feature type="domain" description="Beta-lactamase-related" evidence="2">
    <location>
        <begin position="222"/>
        <end position="507"/>
    </location>
</feature>
<comment type="caution">
    <text evidence="3">The sequence shown here is derived from an EMBL/GenBank/DDBJ whole genome shotgun (WGS) entry which is preliminary data.</text>
</comment>
<keyword evidence="4" id="KW-1185">Reference proteome</keyword>
<proteinExistence type="predicted"/>
<dbReference type="InterPro" id="IPR050789">
    <property type="entry name" value="Diverse_Enzym_Activities"/>
</dbReference>
<feature type="transmembrane region" description="Helical" evidence="1">
    <location>
        <begin position="71"/>
        <end position="89"/>
    </location>
</feature>
<name>A0A4S4NJ00_9BACT</name>
<keyword evidence="3" id="KW-0378">Hydrolase</keyword>
<evidence type="ECO:0000259" key="2">
    <source>
        <dbReference type="Pfam" id="PF00144"/>
    </source>
</evidence>
<dbReference type="PANTHER" id="PTHR43283">
    <property type="entry name" value="BETA-LACTAMASE-RELATED"/>
    <property type="match status" value="1"/>
</dbReference>
<dbReference type="GO" id="GO:0016787">
    <property type="term" value="F:hydrolase activity"/>
    <property type="evidence" value="ECO:0007669"/>
    <property type="project" value="UniProtKB-KW"/>
</dbReference>
<dbReference type="Pfam" id="PF00144">
    <property type="entry name" value="Beta-lactamase"/>
    <property type="match status" value="1"/>
</dbReference>
<reference evidence="3 4" key="1">
    <citation type="submission" date="2019-04" db="EMBL/GenBank/DDBJ databases">
        <title>Lewinella litorea sp. nov., isolated from a marine sand.</title>
        <authorList>
            <person name="Yoon J.-H."/>
        </authorList>
    </citation>
    <scope>NUCLEOTIDE SEQUENCE [LARGE SCALE GENOMIC DNA]</scope>
    <source>
        <strain evidence="3 4">HSMS-39</strain>
    </source>
</reference>
<sequence length="510" mass="55693">MIEPAGLGASESRNGVLGVHRRSVVKVSHFSKTTKCFSFDPVADLPQLDNPPLRTDPHYLRPVHTSPLKRWLVGLTLFIVLLFSAYLWVKPLLSIGGGYAAKHACSCHFLQGRALEEISEHDLNFSVLGRYSLERFGDTVRASLPGLMERRAVHLPGRGCVLINDPKLSLPPADGKPATAREPQAFRLAPNDTGQVTTFTPDLSAALDFGMQAVPGGGARGLVILKDGQLAGERYAPGCDHNSRLLGWSMTKTLTGLAVGAYLYRNSATHTAPADAAKQNTGLFPTYWTDARSDIALADLLRMNSGLAWNEGYGSITDATVMLHERPDFADFALRSQLTATPGREWNYSSGTTNILMEYLRGEIGDNAGLYAFVDSLFRPVAPSLLIEPDQSGRPVGSSYGWATTRDWARLGQLMLQEGIWQGDTLVPAEWIEFMREPAAGSEGIYGAQLWLPGPDTPSIPADAFMMRGFQDQRVFILPSHGLVIARLGHSDDKVTDFDGLIQRILVAYE</sequence>
<dbReference type="OrthoDB" id="9773047at2"/>
<dbReference type="InterPro" id="IPR001466">
    <property type="entry name" value="Beta-lactam-related"/>
</dbReference>
<evidence type="ECO:0000313" key="4">
    <source>
        <dbReference type="Proteomes" id="UP000308528"/>
    </source>
</evidence>
<evidence type="ECO:0000256" key="1">
    <source>
        <dbReference type="SAM" id="Phobius"/>
    </source>
</evidence>
<gene>
    <name evidence="3" type="ORF">E4021_09120</name>
</gene>
<keyword evidence="1" id="KW-0812">Transmembrane</keyword>
<protein>
    <submittedName>
        <fullName evidence="3">Class C beta-lactamase-related serine hydrolase</fullName>
    </submittedName>
</protein>